<dbReference type="InterPro" id="IPR046953">
    <property type="entry name" value="Spore_GerAC-like_C"/>
</dbReference>
<evidence type="ECO:0000313" key="10">
    <source>
        <dbReference type="EMBL" id="SIR97500.1"/>
    </source>
</evidence>
<dbReference type="Proteomes" id="UP000185829">
    <property type="component" value="Unassembled WGS sequence"/>
</dbReference>
<dbReference type="PROSITE" id="PS51257">
    <property type="entry name" value="PROKAR_LIPOPROTEIN"/>
    <property type="match status" value="1"/>
</dbReference>
<keyword evidence="3" id="KW-0309">Germination</keyword>
<evidence type="ECO:0000256" key="4">
    <source>
        <dbReference type="ARBA" id="ARBA00022729"/>
    </source>
</evidence>
<comment type="subcellular location">
    <subcellularLocation>
        <location evidence="1">Membrane</location>
        <topology evidence="1">Lipid-anchor</topology>
    </subcellularLocation>
</comment>
<sequence length="370" mass="41947">MKRLWLILFIPLLAGCWDSQNIEELSLVVGMGIDNSKKKDEIMLTEQILVPPGNGVQENQAQLKYKNVTVSAKTLHEAIRDSLLITNTVLTNHQRIMLINEDVLKKIPMEAIINQAIRDNNTRRSCLVYLTKRPTKEILGLADDGEIPSNVIYELKDNENRTNKILQPLTMGKASSSLQSDGSFAIQAVDIRRGKLILEGAGVINNSKLVGVMNDEDIAALNWLNGNVKGGIIEAVQHGKPLSVEVIKRTRRKVTTELDGDHLTINVKVGYTARLSEDWYGKENSFEEAYLKEIERIAEDEVKKDVKKIVYKLQHEYKTGVAGFYRYVENQHPKFWEKNKQKWDEIFSKADINYEVDIRIVDFGAKGGVK</sequence>
<dbReference type="InterPro" id="IPR008844">
    <property type="entry name" value="Spore_GerAC-like"/>
</dbReference>
<gene>
    <name evidence="10" type="ORF">SAMN05878482_10830</name>
</gene>
<evidence type="ECO:0000256" key="5">
    <source>
        <dbReference type="ARBA" id="ARBA00023136"/>
    </source>
</evidence>
<proteinExistence type="inferred from homology"/>
<dbReference type="RefSeq" id="WP_076371266.1">
    <property type="nucleotide sequence ID" value="NZ_FTMX01000008.1"/>
</dbReference>
<feature type="domain" description="Spore germination protein N-terminal" evidence="9">
    <location>
        <begin position="18"/>
        <end position="190"/>
    </location>
</feature>
<dbReference type="InterPro" id="IPR057336">
    <property type="entry name" value="GerAC_N"/>
</dbReference>
<reference evidence="10 11" key="1">
    <citation type="submission" date="2017-01" db="EMBL/GenBank/DDBJ databases">
        <authorList>
            <person name="Varghese N."/>
            <person name="Submissions S."/>
        </authorList>
    </citation>
    <scope>NUCLEOTIDE SEQUENCE [LARGE SCALE GENOMIC DNA]</scope>
    <source>
        <strain evidence="10 11">RUG2-6</strain>
    </source>
</reference>
<accession>A0A9X8RD54</accession>
<dbReference type="InterPro" id="IPR038501">
    <property type="entry name" value="Spore_GerAC_C_sf"/>
</dbReference>
<keyword evidence="4" id="KW-0732">Signal</keyword>
<comment type="similarity">
    <text evidence="2">Belongs to the GerABKC lipoprotein family.</text>
</comment>
<evidence type="ECO:0000259" key="8">
    <source>
        <dbReference type="Pfam" id="PF05504"/>
    </source>
</evidence>
<evidence type="ECO:0000256" key="3">
    <source>
        <dbReference type="ARBA" id="ARBA00022544"/>
    </source>
</evidence>
<evidence type="ECO:0000256" key="7">
    <source>
        <dbReference type="ARBA" id="ARBA00023288"/>
    </source>
</evidence>
<evidence type="ECO:0000256" key="6">
    <source>
        <dbReference type="ARBA" id="ARBA00023139"/>
    </source>
</evidence>
<feature type="domain" description="Spore germination GerAC-like C-terminal" evidence="8">
    <location>
        <begin position="199"/>
        <end position="364"/>
    </location>
</feature>
<dbReference type="EMBL" id="FTMX01000008">
    <property type="protein sequence ID" value="SIR97500.1"/>
    <property type="molecule type" value="Genomic_DNA"/>
</dbReference>
<dbReference type="AlphaFoldDB" id="A0A9X8RD54"/>
<evidence type="ECO:0000313" key="11">
    <source>
        <dbReference type="Proteomes" id="UP000185829"/>
    </source>
</evidence>
<name>A0A9X8RD54_9BACI</name>
<dbReference type="Pfam" id="PF25198">
    <property type="entry name" value="Spore_GerAC_N"/>
    <property type="match status" value="1"/>
</dbReference>
<evidence type="ECO:0000256" key="1">
    <source>
        <dbReference type="ARBA" id="ARBA00004635"/>
    </source>
</evidence>
<keyword evidence="6" id="KW-0564">Palmitate</keyword>
<dbReference type="PANTHER" id="PTHR35789:SF1">
    <property type="entry name" value="SPORE GERMINATION PROTEIN B3"/>
    <property type="match status" value="1"/>
</dbReference>
<dbReference type="NCBIfam" id="TIGR02887">
    <property type="entry name" value="spore_ger_x_C"/>
    <property type="match status" value="1"/>
</dbReference>
<keyword evidence="7" id="KW-0449">Lipoprotein</keyword>
<comment type="caution">
    <text evidence="10">The sequence shown here is derived from an EMBL/GenBank/DDBJ whole genome shotgun (WGS) entry which is preliminary data.</text>
</comment>
<protein>
    <submittedName>
        <fullName evidence="10">Spore germination protein AC</fullName>
    </submittedName>
</protein>
<organism evidence="10 11">
    <name type="scientific">Peribacillus simplex</name>
    <dbReference type="NCBI Taxonomy" id="1478"/>
    <lineage>
        <taxon>Bacteria</taxon>
        <taxon>Bacillati</taxon>
        <taxon>Bacillota</taxon>
        <taxon>Bacilli</taxon>
        <taxon>Bacillales</taxon>
        <taxon>Bacillaceae</taxon>
        <taxon>Peribacillus</taxon>
    </lineage>
</organism>
<dbReference type="Gene3D" id="6.20.190.10">
    <property type="entry name" value="Nutrient germinant receptor protein C, domain 1"/>
    <property type="match status" value="1"/>
</dbReference>
<keyword evidence="5" id="KW-0472">Membrane</keyword>
<dbReference type="Gene3D" id="3.30.300.210">
    <property type="entry name" value="Nutrient germinant receptor protein C, domain 3"/>
    <property type="match status" value="1"/>
</dbReference>
<evidence type="ECO:0000256" key="2">
    <source>
        <dbReference type="ARBA" id="ARBA00007886"/>
    </source>
</evidence>
<evidence type="ECO:0000259" key="9">
    <source>
        <dbReference type="Pfam" id="PF25198"/>
    </source>
</evidence>
<dbReference type="Pfam" id="PF05504">
    <property type="entry name" value="Spore_GerAC"/>
    <property type="match status" value="1"/>
</dbReference>
<dbReference type="GO" id="GO:0016020">
    <property type="term" value="C:membrane"/>
    <property type="evidence" value="ECO:0007669"/>
    <property type="project" value="UniProtKB-SubCell"/>
</dbReference>
<dbReference type="GO" id="GO:0009847">
    <property type="term" value="P:spore germination"/>
    <property type="evidence" value="ECO:0007669"/>
    <property type="project" value="InterPro"/>
</dbReference>
<dbReference type="PANTHER" id="PTHR35789">
    <property type="entry name" value="SPORE GERMINATION PROTEIN B3"/>
    <property type="match status" value="1"/>
</dbReference>